<keyword evidence="5 7" id="KW-1133">Transmembrane helix</keyword>
<dbReference type="GO" id="GO:0016020">
    <property type="term" value="C:membrane"/>
    <property type="evidence" value="ECO:0007669"/>
    <property type="project" value="UniProtKB-SubCell"/>
</dbReference>
<dbReference type="GO" id="GO:0005794">
    <property type="term" value="C:Golgi apparatus"/>
    <property type="evidence" value="ECO:0007669"/>
    <property type="project" value="TreeGrafter"/>
</dbReference>
<evidence type="ECO:0000256" key="5">
    <source>
        <dbReference type="ARBA" id="ARBA00022989"/>
    </source>
</evidence>
<dbReference type="PANTHER" id="PTHR19317">
    <property type="entry name" value="PRENYLATED RAB ACCEPTOR 1-RELATED"/>
    <property type="match status" value="1"/>
</dbReference>
<feature type="transmembrane region" description="Helical" evidence="7">
    <location>
        <begin position="142"/>
        <end position="175"/>
    </location>
</feature>
<organism evidence="8">
    <name type="scientific">Clastoptera arizonana</name>
    <name type="common">Arizona spittle bug</name>
    <dbReference type="NCBI Taxonomy" id="38151"/>
    <lineage>
        <taxon>Eukaryota</taxon>
        <taxon>Metazoa</taxon>
        <taxon>Ecdysozoa</taxon>
        <taxon>Arthropoda</taxon>
        <taxon>Hexapoda</taxon>
        <taxon>Insecta</taxon>
        <taxon>Pterygota</taxon>
        <taxon>Neoptera</taxon>
        <taxon>Paraneoptera</taxon>
        <taxon>Hemiptera</taxon>
        <taxon>Auchenorrhyncha</taxon>
        <taxon>Cercopoidea</taxon>
        <taxon>Clastopteridae</taxon>
        <taxon>Clastoptera</taxon>
    </lineage>
</organism>
<evidence type="ECO:0000256" key="4">
    <source>
        <dbReference type="ARBA" id="ARBA00022692"/>
    </source>
</evidence>
<comment type="similarity">
    <text evidence="3 7">Belongs to the PRA1 family.</text>
</comment>
<dbReference type="InterPro" id="IPR004895">
    <property type="entry name" value="Prenylated_rab_accept_PRA1"/>
</dbReference>
<protein>
    <recommendedName>
        <fullName evidence="7">PRA1 family protein</fullName>
    </recommendedName>
</protein>
<dbReference type="PANTHER" id="PTHR19317:SF0">
    <property type="entry name" value="PRENYLATED RAB ACCEPTOR PROTEIN 1"/>
    <property type="match status" value="1"/>
</dbReference>
<evidence type="ECO:0000256" key="1">
    <source>
        <dbReference type="ARBA" id="ARBA00004141"/>
    </source>
</evidence>
<evidence type="ECO:0000313" key="8">
    <source>
        <dbReference type="EMBL" id="JAS32459.1"/>
    </source>
</evidence>
<keyword evidence="6 7" id="KW-0472">Membrane</keyword>
<evidence type="ECO:0000256" key="6">
    <source>
        <dbReference type="ARBA" id="ARBA00023136"/>
    </source>
</evidence>
<evidence type="ECO:0000256" key="7">
    <source>
        <dbReference type="RuleBase" id="RU363107"/>
    </source>
</evidence>
<accession>A0A1B6E3I8</accession>
<dbReference type="AlphaFoldDB" id="A0A1B6E3I8"/>
<dbReference type="GO" id="GO:0008021">
    <property type="term" value="C:synaptic vesicle"/>
    <property type="evidence" value="ECO:0007669"/>
    <property type="project" value="UniProtKB-SubCell"/>
</dbReference>
<sequence>MTSKDIQIDVSGEMASQTMTNKPTGRVYNYNLNGGSNEEELGTGMYAVKNEFEEIQIFHDINSPKVQTTSHESTPEGLIQGTETIDDGLAQTLSLKAWLLQCRQNIRPWATFFNTTNFNIPPSVPQVTKRLLKNVAYFQSNYFIIFLLLALYCLITSPLLLIAVAASLGACYLLSARNAESKITIMNHELTLAQQYALVAGISLPIYLLAGAGSAIFWTIGATVVVIGIHSAFYNFDAIEQKVEQDHLDSILEQI</sequence>
<evidence type="ECO:0000256" key="3">
    <source>
        <dbReference type="ARBA" id="ARBA00006483"/>
    </source>
</evidence>
<reference evidence="8" key="1">
    <citation type="submission" date="2015-12" db="EMBL/GenBank/DDBJ databases">
        <title>De novo transcriptome assembly of four potential Pierce s Disease insect vectors from Arizona vineyards.</title>
        <authorList>
            <person name="Tassone E.E."/>
        </authorList>
    </citation>
    <scope>NUCLEOTIDE SEQUENCE</scope>
</reference>
<name>A0A1B6E3I8_9HEMI</name>
<proteinExistence type="inferred from homology"/>
<keyword evidence="4 7" id="KW-0812">Transmembrane</keyword>
<dbReference type="Pfam" id="PF03208">
    <property type="entry name" value="PRA1"/>
    <property type="match status" value="1"/>
</dbReference>
<comment type="subcellular location">
    <subcellularLocation>
        <location evidence="2">Cytoplasmic vesicle</location>
        <location evidence="2">Secretory vesicle</location>
        <location evidence="2">Synaptic vesicle</location>
    </subcellularLocation>
    <subcellularLocation>
        <location evidence="1 7">Membrane</location>
        <topology evidence="1 7">Multi-pass membrane protein</topology>
    </subcellularLocation>
</comment>
<dbReference type="EMBL" id="GEDC01004839">
    <property type="protein sequence ID" value="JAS32459.1"/>
    <property type="molecule type" value="Transcribed_RNA"/>
</dbReference>
<feature type="transmembrane region" description="Helical" evidence="7">
    <location>
        <begin position="196"/>
        <end position="229"/>
    </location>
</feature>
<evidence type="ECO:0000256" key="2">
    <source>
        <dbReference type="ARBA" id="ARBA00004234"/>
    </source>
</evidence>
<gene>
    <name evidence="8" type="ORF">g.7055</name>
</gene>